<keyword evidence="1" id="KW-0238">DNA-binding</keyword>
<reference evidence="3 4" key="1">
    <citation type="submission" date="2016-02" db="EMBL/GenBank/DDBJ databases">
        <title>Complete genome of Sinomonas atrocyanea KCTC 3377.</title>
        <authorList>
            <person name="Kim K.M."/>
        </authorList>
    </citation>
    <scope>NUCLEOTIDE SEQUENCE [LARGE SCALE GENOMIC DNA]</scope>
    <source>
        <strain evidence="3 4">KCTC 3377</strain>
    </source>
</reference>
<evidence type="ECO:0000313" key="3">
    <source>
        <dbReference type="EMBL" id="AMM33481.1"/>
    </source>
</evidence>
<accession>A0A127A3J8</accession>
<dbReference type="InterPro" id="IPR047057">
    <property type="entry name" value="MerR_fam"/>
</dbReference>
<dbReference type="Proteomes" id="UP000070134">
    <property type="component" value="Chromosome"/>
</dbReference>
<dbReference type="PANTHER" id="PTHR30204:SF98">
    <property type="entry name" value="HTH-TYPE TRANSCRIPTIONAL REGULATOR ADHR"/>
    <property type="match status" value="1"/>
</dbReference>
<evidence type="ECO:0000256" key="1">
    <source>
        <dbReference type="ARBA" id="ARBA00023125"/>
    </source>
</evidence>
<sequence>MKLGELAARTGTPAATIKFYLREGLLPAGRAVNATLADYGDPHVRRLGTIRVLRKGLGLSVATVRAIVDLIEGGEDRIEVMKALRSVVLGLGTPQPGRTEAASRVVRERGWPDVPTAARAALDDHLEAMERLGAPVSERVLSAYAEAADLIAAADVADVDGAGDLEDLVSRAAVGMHMNRQLVLRLVALAQTSRSILHYGPTMSGPSRLAPPAPDHD</sequence>
<dbReference type="Gene3D" id="1.10.1660.10">
    <property type="match status" value="1"/>
</dbReference>
<dbReference type="RefSeq" id="WP_066499161.1">
    <property type="nucleotide sequence ID" value="NZ_BMKT01000045.1"/>
</dbReference>
<dbReference type="SMART" id="SM00422">
    <property type="entry name" value="HTH_MERR"/>
    <property type="match status" value="1"/>
</dbReference>
<dbReference type="STRING" id="37927.SA2016_2816"/>
<protein>
    <submittedName>
        <fullName evidence="3">Putative MerR family transcriptional regulator</fullName>
    </submittedName>
</protein>
<organism evidence="3 4">
    <name type="scientific">Sinomonas atrocyanea</name>
    <dbReference type="NCBI Taxonomy" id="37927"/>
    <lineage>
        <taxon>Bacteria</taxon>
        <taxon>Bacillati</taxon>
        <taxon>Actinomycetota</taxon>
        <taxon>Actinomycetes</taxon>
        <taxon>Micrococcales</taxon>
        <taxon>Micrococcaceae</taxon>
        <taxon>Sinomonas</taxon>
    </lineage>
</organism>
<proteinExistence type="predicted"/>
<dbReference type="InterPro" id="IPR009061">
    <property type="entry name" value="DNA-bd_dom_put_sf"/>
</dbReference>
<dbReference type="GO" id="GO:0003677">
    <property type="term" value="F:DNA binding"/>
    <property type="evidence" value="ECO:0007669"/>
    <property type="project" value="UniProtKB-KW"/>
</dbReference>
<dbReference type="PROSITE" id="PS50937">
    <property type="entry name" value="HTH_MERR_2"/>
    <property type="match status" value="1"/>
</dbReference>
<dbReference type="PANTHER" id="PTHR30204">
    <property type="entry name" value="REDOX-CYCLING DRUG-SENSING TRANSCRIPTIONAL ACTIVATOR SOXR"/>
    <property type="match status" value="1"/>
</dbReference>
<dbReference type="AlphaFoldDB" id="A0A127A3J8"/>
<dbReference type="EMBL" id="CP014518">
    <property type="protein sequence ID" value="AMM33481.1"/>
    <property type="molecule type" value="Genomic_DNA"/>
</dbReference>
<dbReference type="GO" id="GO:0003700">
    <property type="term" value="F:DNA-binding transcription factor activity"/>
    <property type="evidence" value="ECO:0007669"/>
    <property type="project" value="InterPro"/>
</dbReference>
<dbReference type="SUPFAM" id="SSF46955">
    <property type="entry name" value="Putative DNA-binding domain"/>
    <property type="match status" value="1"/>
</dbReference>
<dbReference type="Pfam" id="PF13411">
    <property type="entry name" value="MerR_1"/>
    <property type="match status" value="1"/>
</dbReference>
<feature type="domain" description="HTH merR-type" evidence="2">
    <location>
        <begin position="1"/>
        <end position="70"/>
    </location>
</feature>
<dbReference type="KEGG" id="satk:SA2016_2816"/>
<dbReference type="InterPro" id="IPR000551">
    <property type="entry name" value="MerR-type_HTH_dom"/>
</dbReference>
<evidence type="ECO:0000259" key="2">
    <source>
        <dbReference type="PROSITE" id="PS50937"/>
    </source>
</evidence>
<gene>
    <name evidence="3" type="ORF">SA2016_2816</name>
</gene>
<name>A0A127A3J8_9MICC</name>
<evidence type="ECO:0000313" key="4">
    <source>
        <dbReference type="Proteomes" id="UP000070134"/>
    </source>
</evidence>
<keyword evidence="4" id="KW-1185">Reference proteome</keyword>